<dbReference type="Proteomes" id="UP000183287">
    <property type="component" value="Unassembled WGS sequence"/>
</dbReference>
<feature type="chain" id="PRO_5010267858" description="Copper(I)-binding protein" evidence="1">
    <location>
        <begin position="25"/>
        <end position="168"/>
    </location>
</feature>
<dbReference type="EMBL" id="FOUB01000150">
    <property type="protein sequence ID" value="SFN23616.1"/>
    <property type="molecule type" value="Genomic_DNA"/>
</dbReference>
<accession>A0A1I4XDL8</accession>
<evidence type="ECO:0000256" key="1">
    <source>
        <dbReference type="SAM" id="SignalP"/>
    </source>
</evidence>
<gene>
    <name evidence="2" type="ORF">SAMN05421863_11503</name>
</gene>
<feature type="signal peptide" evidence="1">
    <location>
        <begin position="1"/>
        <end position="24"/>
    </location>
</feature>
<evidence type="ECO:0000313" key="2">
    <source>
        <dbReference type="EMBL" id="SFN23616.1"/>
    </source>
</evidence>
<dbReference type="AlphaFoldDB" id="A0A1I4XDL8"/>
<sequence length="168" mass="18233">MIKRLIHLPALFAVLLYFTTPAQAVLQRTSTLQVPLSGTVLVPLNDGSFDSVSLSGRANVVTTVPLSDIPPDHIRPVRIHVNLDHVSGVGSITKKEYSATGTNRVTFPAFPSKPIIFGFDLQFPAEPLLLVFPPSPIMPLDINFNFTFNPDTGELSNVSIESMSIPVP</sequence>
<evidence type="ECO:0008006" key="4">
    <source>
        <dbReference type="Google" id="ProtNLM"/>
    </source>
</evidence>
<reference evidence="3" key="1">
    <citation type="submission" date="2016-10" db="EMBL/GenBank/DDBJ databases">
        <authorList>
            <person name="Varghese N."/>
            <person name="Submissions S."/>
        </authorList>
    </citation>
    <scope>NUCLEOTIDE SEQUENCE [LARGE SCALE GENOMIC DNA]</scope>
    <source>
        <strain evidence="3">Nm44</strain>
    </source>
</reference>
<protein>
    <recommendedName>
        <fullName evidence="4">Copper(I)-binding protein</fullName>
    </recommendedName>
</protein>
<evidence type="ECO:0000313" key="3">
    <source>
        <dbReference type="Proteomes" id="UP000183287"/>
    </source>
</evidence>
<name>A0A1I4XDL8_9PROT</name>
<keyword evidence="1" id="KW-0732">Signal</keyword>
<proteinExistence type="predicted"/>
<keyword evidence="3" id="KW-1185">Reference proteome</keyword>
<dbReference type="RefSeq" id="WP_074907551.1">
    <property type="nucleotide sequence ID" value="NZ_FOUB01000150.1"/>
</dbReference>
<organism evidence="2 3">
    <name type="scientific">Nitrosomonas communis</name>
    <dbReference type="NCBI Taxonomy" id="44574"/>
    <lineage>
        <taxon>Bacteria</taxon>
        <taxon>Pseudomonadati</taxon>
        <taxon>Pseudomonadota</taxon>
        <taxon>Betaproteobacteria</taxon>
        <taxon>Nitrosomonadales</taxon>
        <taxon>Nitrosomonadaceae</taxon>
        <taxon>Nitrosomonas</taxon>
    </lineage>
</organism>